<evidence type="ECO:0000313" key="3">
    <source>
        <dbReference type="Proteomes" id="UP000008837"/>
    </source>
</evidence>
<dbReference type="AlphaFoldDB" id="A8PVW1"/>
<dbReference type="RefSeq" id="XP_001731700.1">
    <property type="nucleotide sequence ID" value="XM_001731648.1"/>
</dbReference>
<dbReference type="GeneID" id="5856005"/>
<organism evidence="2 3">
    <name type="scientific">Malassezia globosa (strain ATCC MYA-4612 / CBS 7966)</name>
    <name type="common">Dandruff-associated fungus</name>
    <dbReference type="NCBI Taxonomy" id="425265"/>
    <lineage>
        <taxon>Eukaryota</taxon>
        <taxon>Fungi</taxon>
        <taxon>Dikarya</taxon>
        <taxon>Basidiomycota</taxon>
        <taxon>Ustilaginomycotina</taxon>
        <taxon>Malasseziomycetes</taxon>
        <taxon>Malasseziales</taxon>
        <taxon>Malasseziaceae</taxon>
        <taxon>Malassezia</taxon>
    </lineage>
</organism>
<sequence length="100" mass="11270">MFRSLLASTLLLIPLVFAKDDSSVFYCFAHTSETGFDQWHMSVPATDKVCETLSSGQKYADENGGCRIKPYDVKWFKERCGYHREGNRDHSAGTVLSPSE</sequence>
<evidence type="ECO:0000313" key="2">
    <source>
        <dbReference type="EMBL" id="EDP44486.1"/>
    </source>
</evidence>
<feature type="signal peptide" evidence="1">
    <location>
        <begin position="1"/>
        <end position="18"/>
    </location>
</feature>
<keyword evidence="1" id="KW-0732">Signal</keyword>
<gene>
    <name evidence="2" type="ORF">MGL_0968</name>
</gene>
<dbReference type="EMBL" id="AAYY01000003">
    <property type="protein sequence ID" value="EDP44486.1"/>
    <property type="molecule type" value="Genomic_DNA"/>
</dbReference>
<proteinExistence type="predicted"/>
<protein>
    <submittedName>
        <fullName evidence="2">Uncharacterized protein</fullName>
    </submittedName>
</protein>
<evidence type="ECO:0000256" key="1">
    <source>
        <dbReference type="SAM" id="SignalP"/>
    </source>
</evidence>
<accession>A8PVW1</accession>
<comment type="caution">
    <text evidence="2">The sequence shown here is derived from an EMBL/GenBank/DDBJ whole genome shotgun (WGS) entry which is preliminary data.</text>
</comment>
<dbReference type="KEGG" id="mgl:MGL_0968"/>
<name>A8PVW1_MALGO</name>
<dbReference type="Proteomes" id="UP000008837">
    <property type="component" value="Unassembled WGS sequence"/>
</dbReference>
<dbReference type="InParanoid" id="A8PVW1"/>
<dbReference type="VEuPathDB" id="FungiDB:MGL_0968"/>
<reference evidence="2 3" key="1">
    <citation type="journal article" date="2007" name="Proc. Natl. Acad. Sci. U.S.A.">
        <title>Dandruff-associated Malassezia genomes reveal convergent and divergent virulence traits shared with plant and human fungal pathogens.</title>
        <authorList>
            <person name="Xu J."/>
            <person name="Saunders C.W."/>
            <person name="Hu P."/>
            <person name="Grant R.A."/>
            <person name="Boekhout T."/>
            <person name="Kuramae E.E."/>
            <person name="Kronstad J.W."/>
            <person name="Deangelis Y.M."/>
            <person name="Reeder N.L."/>
            <person name="Johnstone K.R."/>
            <person name="Leland M."/>
            <person name="Fieno A.M."/>
            <person name="Begley W.M."/>
            <person name="Sun Y."/>
            <person name="Lacey M.P."/>
            <person name="Chaudhary T."/>
            <person name="Keough T."/>
            <person name="Chu L."/>
            <person name="Sears R."/>
            <person name="Yuan B."/>
            <person name="Dawson T.L.Jr."/>
        </authorList>
    </citation>
    <scope>NUCLEOTIDE SEQUENCE [LARGE SCALE GENOMIC DNA]</scope>
    <source>
        <strain evidence="3">ATCC MYA-4612 / CBS 7966</strain>
    </source>
</reference>
<keyword evidence="3" id="KW-1185">Reference proteome</keyword>
<feature type="chain" id="PRO_5002727886" evidence="1">
    <location>
        <begin position="19"/>
        <end position="100"/>
    </location>
</feature>